<organism evidence="1 2">
    <name type="scientific">Araneus ventricosus</name>
    <name type="common">Orbweaver spider</name>
    <name type="synonym">Epeira ventricosa</name>
    <dbReference type="NCBI Taxonomy" id="182803"/>
    <lineage>
        <taxon>Eukaryota</taxon>
        <taxon>Metazoa</taxon>
        <taxon>Ecdysozoa</taxon>
        <taxon>Arthropoda</taxon>
        <taxon>Chelicerata</taxon>
        <taxon>Arachnida</taxon>
        <taxon>Araneae</taxon>
        <taxon>Araneomorphae</taxon>
        <taxon>Entelegynae</taxon>
        <taxon>Araneoidea</taxon>
        <taxon>Araneidae</taxon>
        <taxon>Araneus</taxon>
    </lineage>
</organism>
<sequence length="129" mass="14665">MFVKIATLLRNCVRVVLETIHLRNVPGTRPSVDAVVTLMLGTRMDRGFRFIIQPSQKNARFICVSVRLCVQIPSMSLSGSSLFSWRFFQGNLGRSQVATQELPNLCFPFVPDIYLLQEPYLVFKETLLA</sequence>
<gene>
    <name evidence="1" type="ORF">AVEN_84217_1</name>
</gene>
<keyword evidence="2" id="KW-1185">Reference proteome</keyword>
<name>A0A4Y2L1C1_ARAVE</name>
<evidence type="ECO:0000313" key="1">
    <source>
        <dbReference type="EMBL" id="GBN08388.1"/>
    </source>
</evidence>
<evidence type="ECO:0000313" key="2">
    <source>
        <dbReference type="Proteomes" id="UP000499080"/>
    </source>
</evidence>
<reference evidence="1 2" key="1">
    <citation type="journal article" date="2019" name="Sci. Rep.">
        <title>Orb-weaving spider Araneus ventricosus genome elucidates the spidroin gene catalogue.</title>
        <authorList>
            <person name="Kono N."/>
            <person name="Nakamura H."/>
            <person name="Ohtoshi R."/>
            <person name="Moran D.A.P."/>
            <person name="Shinohara A."/>
            <person name="Yoshida Y."/>
            <person name="Fujiwara M."/>
            <person name="Mori M."/>
            <person name="Tomita M."/>
            <person name="Arakawa K."/>
        </authorList>
    </citation>
    <scope>NUCLEOTIDE SEQUENCE [LARGE SCALE GENOMIC DNA]</scope>
</reference>
<proteinExistence type="predicted"/>
<dbReference type="EMBL" id="BGPR01005260">
    <property type="protein sequence ID" value="GBN08388.1"/>
    <property type="molecule type" value="Genomic_DNA"/>
</dbReference>
<comment type="caution">
    <text evidence="1">The sequence shown here is derived from an EMBL/GenBank/DDBJ whole genome shotgun (WGS) entry which is preliminary data.</text>
</comment>
<protein>
    <submittedName>
        <fullName evidence="1">Uncharacterized protein</fullName>
    </submittedName>
</protein>
<dbReference type="AlphaFoldDB" id="A0A4Y2L1C1"/>
<accession>A0A4Y2L1C1</accession>
<dbReference type="Proteomes" id="UP000499080">
    <property type="component" value="Unassembled WGS sequence"/>
</dbReference>